<evidence type="ECO:0000313" key="2">
    <source>
        <dbReference type="EMBL" id="NII05383.1"/>
    </source>
</evidence>
<organism evidence="2 3">
    <name type="scientific">Luteibacter anthropi</name>
    <dbReference type="NCBI Taxonomy" id="564369"/>
    <lineage>
        <taxon>Bacteria</taxon>
        <taxon>Pseudomonadati</taxon>
        <taxon>Pseudomonadota</taxon>
        <taxon>Gammaproteobacteria</taxon>
        <taxon>Lysobacterales</taxon>
        <taxon>Rhodanobacteraceae</taxon>
        <taxon>Luteibacter</taxon>
    </lineage>
</organism>
<dbReference type="EMBL" id="JAARLZ010000002">
    <property type="protein sequence ID" value="NII05383.1"/>
    <property type="molecule type" value="Genomic_DNA"/>
</dbReference>
<dbReference type="SUPFAM" id="SSF50630">
    <property type="entry name" value="Acid proteases"/>
    <property type="match status" value="1"/>
</dbReference>
<reference evidence="2 3" key="1">
    <citation type="submission" date="2020-03" db="EMBL/GenBank/DDBJ databases">
        <authorList>
            <person name="Lai Q."/>
        </authorList>
    </citation>
    <scope>NUCLEOTIDE SEQUENCE [LARGE SCALE GENOMIC DNA]</scope>
    <source>
        <strain evidence="2 3">CCUG 25036</strain>
    </source>
</reference>
<evidence type="ECO:0000256" key="1">
    <source>
        <dbReference type="SAM" id="SignalP"/>
    </source>
</evidence>
<gene>
    <name evidence="2" type="ORF">HBF25_03145</name>
</gene>
<feature type="signal peptide" evidence="1">
    <location>
        <begin position="1"/>
        <end position="17"/>
    </location>
</feature>
<keyword evidence="1" id="KW-0732">Signal</keyword>
<dbReference type="CDD" id="cd05483">
    <property type="entry name" value="retropepsin_like_bacteria"/>
    <property type="match status" value="1"/>
</dbReference>
<dbReference type="Gene3D" id="2.40.70.10">
    <property type="entry name" value="Acid Proteases"/>
    <property type="match status" value="2"/>
</dbReference>
<evidence type="ECO:0000313" key="3">
    <source>
        <dbReference type="Proteomes" id="UP000490980"/>
    </source>
</evidence>
<dbReference type="Pfam" id="PF13975">
    <property type="entry name" value="gag-asp_proteas"/>
    <property type="match status" value="1"/>
</dbReference>
<evidence type="ECO:0008006" key="4">
    <source>
        <dbReference type="Google" id="ProtNLM"/>
    </source>
</evidence>
<accession>A0A7X5U7M0</accession>
<comment type="caution">
    <text evidence="2">The sequence shown here is derived from an EMBL/GenBank/DDBJ whole genome shotgun (WGS) entry which is preliminary data.</text>
</comment>
<dbReference type="AlphaFoldDB" id="A0A7X5U7M0"/>
<dbReference type="InterPro" id="IPR034122">
    <property type="entry name" value="Retropepsin-like_bacterial"/>
</dbReference>
<keyword evidence="3" id="KW-1185">Reference proteome</keyword>
<dbReference type="InterPro" id="IPR021109">
    <property type="entry name" value="Peptidase_aspartic_dom_sf"/>
</dbReference>
<dbReference type="RefSeq" id="WP_166946498.1">
    <property type="nucleotide sequence ID" value="NZ_JAARLZ010000002.1"/>
</dbReference>
<sequence length="441" mass="46635">MKRFGFLLLGAPLISLAAAPAERITLHDGAGSLDAMASGDLKKAEDALRFSQGANHYIADVVYSRMTYDLDASDRKSEECVRQAGLHDDPSTVFICRALAAGNDLMRGDIAGWANKLAQLKASSGKLVPGTSFATRNVLADVEDYTSWVRTPHSSVLDPLKRSYNLPLKHAFGPASASELPGVFVNVLVNGHPLTLSFDTGSFMSILSESSASAANISIQSGWFTIRSTNGAEASSSLGIARKISIGGITLNQWSMAVLPGARFGAVGLDAISRLGPMLITYDGVRLLSREATAAIPCQQAIILSSLLTGTVGGLRFPITIDGQPHIAMLDTGSSGYLTRVGGEADEVTDARLKDIQTVNGRFTVSYAEKRVSLIAGPIHTSVTAEIRPGPKLDYEYALGSGFLKDANVFIDFSSHRACILPKEAGKSDASATSPDPSQSK</sequence>
<protein>
    <recommendedName>
        <fullName evidence="4">Aspartyl protease</fullName>
    </recommendedName>
</protein>
<name>A0A7X5U7M0_9GAMM</name>
<proteinExistence type="predicted"/>
<dbReference type="Proteomes" id="UP000490980">
    <property type="component" value="Unassembled WGS sequence"/>
</dbReference>
<feature type="chain" id="PRO_5030664591" description="Aspartyl protease" evidence="1">
    <location>
        <begin position="18"/>
        <end position="441"/>
    </location>
</feature>